<evidence type="ECO:0000259" key="1">
    <source>
        <dbReference type="Pfam" id="PF01592"/>
    </source>
</evidence>
<evidence type="ECO:0000313" key="4">
    <source>
        <dbReference type="Proteomes" id="UP000030944"/>
    </source>
</evidence>
<dbReference type="InterPro" id="IPR002871">
    <property type="entry name" value="NIF_FeS_clus_asmbl_NifU_N"/>
</dbReference>
<dbReference type="RefSeq" id="WP_048104829.1">
    <property type="nucleotide sequence ID" value="NZ_CP007026.1"/>
</dbReference>
<keyword evidence="5" id="KW-1185">Reference proteome</keyword>
<proteinExistence type="predicted"/>
<dbReference type="Pfam" id="PF01592">
    <property type="entry name" value="NifU_N"/>
    <property type="match status" value="1"/>
</dbReference>
<dbReference type="Proteomes" id="UP000030944">
    <property type="component" value="Chromosome"/>
</dbReference>
<dbReference type="Gene3D" id="3.90.1010.10">
    <property type="match status" value="1"/>
</dbReference>
<dbReference type="HOGENOM" id="CLU_079283_4_0_2"/>
<reference evidence="2 4" key="1">
    <citation type="journal article" date="2015" name="Proc. Natl. Acad. Sci. U.S.A.">
        <title>Genomic and proteomic characterization of "Candidatus Nitrosopelagicus brevis": An ammonia-oxidizing archaeon from the open ocean.</title>
        <authorList>
            <person name="Santoro A.E."/>
            <person name="Dupont C.L."/>
            <person name="Richter R.A."/>
            <person name="Craig M.T."/>
            <person name="Carini P."/>
            <person name="McIlvin M.R."/>
            <person name="Yang Y."/>
            <person name="Orsi W.D."/>
            <person name="Moran D.M."/>
            <person name="Saito M.A."/>
        </authorList>
    </citation>
    <scope>NUCLEOTIDE SEQUENCE [LARGE SCALE GENOMIC DNA]</scope>
    <source>
        <strain evidence="2">CN25</strain>
        <strain evidence="4">V2</strain>
    </source>
</reference>
<name>A0A0A7V543_9ARCH</name>
<dbReference type="GO" id="GO:0005506">
    <property type="term" value="F:iron ion binding"/>
    <property type="evidence" value="ECO:0007669"/>
    <property type="project" value="InterPro"/>
</dbReference>
<dbReference type="KEGG" id="nbv:T478_0449"/>
<reference evidence="5" key="3">
    <citation type="submission" date="2016-05" db="EMBL/GenBank/DDBJ databases">
        <authorList>
            <person name="Dupont C."/>
            <person name="Santoro A."/>
        </authorList>
    </citation>
    <scope>NUCLEOTIDE SEQUENCE [LARGE SCALE GENOMIC DNA]</scope>
    <source>
        <strain evidence="5">U25</strain>
    </source>
</reference>
<dbReference type="GO" id="GO:0016226">
    <property type="term" value="P:iron-sulfur cluster assembly"/>
    <property type="evidence" value="ECO:0007669"/>
    <property type="project" value="InterPro"/>
</dbReference>
<organism evidence="2 4">
    <name type="scientific">Candidatus Nitrosopelagicus brevis</name>
    <dbReference type="NCBI Taxonomy" id="1410606"/>
    <lineage>
        <taxon>Archaea</taxon>
        <taxon>Nitrososphaerota</taxon>
    </lineage>
</organism>
<dbReference type="EMBL" id="LXWN01000001">
    <property type="protein sequence ID" value="PTL87725.1"/>
    <property type="molecule type" value="Genomic_DNA"/>
</dbReference>
<dbReference type="STRING" id="1410606.T478_0449"/>
<evidence type="ECO:0000313" key="2">
    <source>
        <dbReference type="EMBL" id="AJA91825.1"/>
    </source>
</evidence>
<dbReference type="SUPFAM" id="SSF82649">
    <property type="entry name" value="SufE/NifU"/>
    <property type="match status" value="1"/>
</dbReference>
<dbReference type="CDD" id="cd06664">
    <property type="entry name" value="IscU_like"/>
    <property type="match status" value="1"/>
</dbReference>
<gene>
    <name evidence="3" type="ORF">A7X95_00055</name>
    <name evidence="2" type="ORF">T478_0449</name>
</gene>
<dbReference type="GeneID" id="24816343"/>
<evidence type="ECO:0000313" key="5">
    <source>
        <dbReference type="Proteomes" id="UP000241022"/>
    </source>
</evidence>
<dbReference type="AlphaFoldDB" id="A0A0A7V543"/>
<protein>
    <submittedName>
        <fullName evidence="2">SUF system FeS assembly protein, NifU family</fullName>
    </submittedName>
    <submittedName>
        <fullName evidence="3">SUF system NifU family Fe-S cluster assembly protein</fullName>
    </submittedName>
</protein>
<dbReference type="PANTHER" id="PTHR10093">
    <property type="entry name" value="IRON-SULFUR CLUSTER ASSEMBLY ENZYME NIFU HOMOLOG"/>
    <property type="match status" value="1"/>
</dbReference>
<dbReference type="EMBL" id="CP007026">
    <property type="protein sequence ID" value="AJA91825.1"/>
    <property type="molecule type" value="Genomic_DNA"/>
</dbReference>
<dbReference type="Proteomes" id="UP000241022">
    <property type="component" value="Unassembled WGS sequence"/>
</dbReference>
<evidence type="ECO:0000313" key="3">
    <source>
        <dbReference type="EMBL" id="PTL87725.1"/>
    </source>
</evidence>
<reference evidence="3" key="2">
    <citation type="submission" date="2016-05" db="EMBL/GenBank/DDBJ databases">
        <authorList>
            <person name="Lavstsen T."/>
            <person name="Jespersen J.S."/>
        </authorList>
    </citation>
    <scope>NUCLEOTIDE SEQUENCE [LARGE SCALE GENOMIC DNA]</scope>
    <source>
        <strain evidence="3">U25</strain>
    </source>
</reference>
<accession>A0A0A7V543</accession>
<feature type="domain" description="NIF system FeS cluster assembly NifU N-terminal" evidence="1">
    <location>
        <begin position="7"/>
        <end position="130"/>
    </location>
</feature>
<dbReference type="OrthoDB" id="319865at2157"/>
<sequence>MSGDPIYTEMIIEYSRNPSNFGKIVDAHIHQHDANPLCGDTIDLYLNIDDNKISEVKFDGHGCAICMACSSVLTEMIKGKSLEDVKKFDKDELLSELGLEHLVKTSPVRIKCALLSLKSLKYGIYSYFADKLNDSESAGNLKEEAANLY</sequence>
<dbReference type="NCBIfam" id="TIGR01994">
    <property type="entry name" value="SUF_scaf_2"/>
    <property type="match status" value="1"/>
</dbReference>
<reference evidence="3 5" key="4">
    <citation type="submission" date="2018-04" db="EMBL/GenBank/DDBJ databases">
        <title>Transcriptomics of ammonia oxidizing archaea.</title>
        <authorList>
            <person name="Carini P."/>
        </authorList>
    </citation>
    <scope>NUCLEOTIDE SEQUENCE [LARGE SCALE GENOMIC DNA]</scope>
    <source>
        <strain evidence="3 5">U25</strain>
    </source>
</reference>
<dbReference type="GO" id="GO:0051536">
    <property type="term" value="F:iron-sulfur cluster binding"/>
    <property type="evidence" value="ECO:0007669"/>
    <property type="project" value="InterPro"/>
</dbReference>